<sequence>MILFTLLLSLIATLAAAQKTCTAHSDCPGSFCQFQTTPTGPVGTCAPVGTATVATSASTPTLVTCISNSTVSLGGCPTGQLCIKQVCTSPVDEAKSFFSPTVIAIIIGVAVLILGLCGCWICCCCNICCFAGKTAGKATKGVVKGGAAIIAAPFSGSKRSEERSRNNTRENSSRNDYSRTNAPAPPADDYRPQLNPATRPEKSGPAPLPANYQAPPKQYEAPKQKYAYEEVVEIVPIAPPPQQYASYPVPAPPVQAPAPYQPPPQSYDIPQSYPPQNHPQNYPPQNYSPKYNDYAQPSSYNSPPIVRQNSKSTNYDSQRAENSVKDLGNLKPAGIPVSKPYKPVMNQKVGPIVSDMKRPPTTPGFFGFWDKKGKFHQGFTDDDNFVHGGVFDDQGFFHFGVFGSVEPILVEDSMMATERVAKTETAVSLSERSDVHDEPRVEVKDVRDAISFDATYRGSFDVQQK</sequence>
<keyword evidence="3" id="KW-0732">Signal</keyword>
<dbReference type="EMBL" id="JADGKB010000210">
    <property type="protein sequence ID" value="KAJ3250977.1"/>
    <property type="molecule type" value="Genomic_DNA"/>
</dbReference>
<comment type="caution">
    <text evidence="4">The sequence shown here is derived from an EMBL/GenBank/DDBJ whole genome shotgun (WGS) entry which is preliminary data.</text>
</comment>
<accession>A0AAD5UCW8</accession>
<feature type="region of interest" description="Disordered" evidence="1">
    <location>
        <begin position="246"/>
        <end position="322"/>
    </location>
</feature>
<evidence type="ECO:0000256" key="1">
    <source>
        <dbReference type="SAM" id="MobiDB-lite"/>
    </source>
</evidence>
<evidence type="ECO:0000313" key="5">
    <source>
        <dbReference type="Proteomes" id="UP001210925"/>
    </source>
</evidence>
<dbReference type="Proteomes" id="UP001210925">
    <property type="component" value="Unassembled WGS sequence"/>
</dbReference>
<evidence type="ECO:0000256" key="2">
    <source>
        <dbReference type="SAM" id="Phobius"/>
    </source>
</evidence>
<keyword evidence="2" id="KW-0812">Transmembrane</keyword>
<feature type="signal peptide" evidence="3">
    <location>
        <begin position="1"/>
        <end position="17"/>
    </location>
</feature>
<gene>
    <name evidence="4" type="ORF">HK103_003025</name>
</gene>
<evidence type="ECO:0000256" key="3">
    <source>
        <dbReference type="SAM" id="SignalP"/>
    </source>
</evidence>
<proteinExistence type="predicted"/>
<keyword evidence="2" id="KW-0472">Membrane</keyword>
<keyword evidence="2" id="KW-1133">Transmembrane helix</keyword>
<keyword evidence="5" id="KW-1185">Reference proteome</keyword>
<name>A0AAD5UCW8_9FUNG</name>
<feature type="compositionally biased region" description="Pro residues" evidence="1">
    <location>
        <begin position="249"/>
        <end position="265"/>
    </location>
</feature>
<reference evidence="4" key="1">
    <citation type="submission" date="2020-05" db="EMBL/GenBank/DDBJ databases">
        <title>Phylogenomic resolution of chytrid fungi.</title>
        <authorList>
            <person name="Stajich J.E."/>
            <person name="Amses K."/>
            <person name="Simmons R."/>
            <person name="Seto K."/>
            <person name="Myers J."/>
            <person name="Bonds A."/>
            <person name="Quandt C.A."/>
            <person name="Barry K."/>
            <person name="Liu P."/>
            <person name="Grigoriev I."/>
            <person name="Longcore J.E."/>
            <person name="James T.Y."/>
        </authorList>
    </citation>
    <scope>NUCLEOTIDE SEQUENCE</scope>
    <source>
        <strain evidence="4">PLAUS21</strain>
    </source>
</reference>
<feature type="chain" id="PRO_5042163282" evidence="3">
    <location>
        <begin position="18"/>
        <end position="465"/>
    </location>
</feature>
<feature type="compositionally biased region" description="Polar residues" evidence="1">
    <location>
        <begin position="295"/>
        <end position="317"/>
    </location>
</feature>
<evidence type="ECO:0000313" key="4">
    <source>
        <dbReference type="EMBL" id="KAJ3250977.1"/>
    </source>
</evidence>
<feature type="compositionally biased region" description="Low complexity" evidence="1">
    <location>
        <begin position="278"/>
        <end position="292"/>
    </location>
</feature>
<feature type="region of interest" description="Disordered" evidence="1">
    <location>
        <begin position="157"/>
        <end position="220"/>
    </location>
</feature>
<organism evidence="4 5">
    <name type="scientific">Boothiomyces macroporosus</name>
    <dbReference type="NCBI Taxonomy" id="261099"/>
    <lineage>
        <taxon>Eukaryota</taxon>
        <taxon>Fungi</taxon>
        <taxon>Fungi incertae sedis</taxon>
        <taxon>Chytridiomycota</taxon>
        <taxon>Chytridiomycota incertae sedis</taxon>
        <taxon>Chytridiomycetes</taxon>
        <taxon>Rhizophydiales</taxon>
        <taxon>Terramycetaceae</taxon>
        <taxon>Boothiomyces</taxon>
    </lineage>
</organism>
<protein>
    <submittedName>
        <fullName evidence="4">Uncharacterized protein</fullName>
    </submittedName>
</protein>
<dbReference type="AlphaFoldDB" id="A0AAD5UCW8"/>
<feature type="compositionally biased region" description="Basic and acidic residues" evidence="1">
    <location>
        <begin position="158"/>
        <end position="177"/>
    </location>
</feature>
<feature type="transmembrane region" description="Helical" evidence="2">
    <location>
        <begin position="102"/>
        <end position="130"/>
    </location>
</feature>